<comment type="caution">
    <text evidence="3">The sequence shown here is derived from an EMBL/GenBank/DDBJ whole genome shotgun (WGS) entry which is preliminary data.</text>
</comment>
<dbReference type="OrthoDB" id="4060584at2759"/>
<reference evidence="3 4" key="1">
    <citation type="submission" date="2015-10" db="EMBL/GenBank/DDBJ databases">
        <title>Draft genomes sequences of Candida glabrata isolates 1A, 1B, 2A, 2B, 3A and 3B.</title>
        <authorList>
            <person name="Haavelsrud O.E."/>
            <person name="Gaustad P."/>
        </authorList>
    </citation>
    <scope>NUCLEOTIDE SEQUENCE [LARGE SCALE GENOMIC DNA]</scope>
    <source>
        <strain evidence="3">910700640</strain>
    </source>
</reference>
<evidence type="ECO:0000313" key="2">
    <source>
        <dbReference type="EMBL" id="KTA99282.1"/>
    </source>
</evidence>
<feature type="region of interest" description="Disordered" evidence="1">
    <location>
        <begin position="1"/>
        <end position="31"/>
    </location>
</feature>
<dbReference type="Proteomes" id="UP000054886">
    <property type="component" value="Unassembled WGS sequence"/>
</dbReference>
<dbReference type="GO" id="GO:0004861">
    <property type="term" value="F:cyclin-dependent protein serine/threonine kinase inhibitor activity"/>
    <property type="evidence" value="ECO:0007669"/>
    <property type="project" value="EnsemblFungi"/>
</dbReference>
<dbReference type="VEuPathDB" id="FungiDB:GWK60_L17149"/>
<evidence type="ECO:0000313" key="3">
    <source>
        <dbReference type="EMBL" id="KTB02906.1"/>
    </source>
</evidence>
<dbReference type="VEuPathDB" id="FungiDB:CAGL0L13222g"/>
<dbReference type="EMBL" id="LLZZ01000122">
    <property type="protein sequence ID" value="KTB02906.1"/>
    <property type="molecule type" value="Genomic_DNA"/>
</dbReference>
<evidence type="ECO:0000256" key="1">
    <source>
        <dbReference type="SAM" id="MobiDB-lite"/>
    </source>
</evidence>
<accession>A0A0W0CTJ1</accession>
<dbReference type="OMA" id="KNWNNNS"/>
<protein>
    <submittedName>
        <fullName evidence="3">Protein SIC1</fullName>
    </submittedName>
</protein>
<dbReference type="EMBL" id="LLZZ01000146">
    <property type="protein sequence ID" value="KTA99282.1"/>
    <property type="molecule type" value="Genomic_DNA"/>
</dbReference>
<dbReference type="AlphaFoldDB" id="A0A0W0CTJ1"/>
<organism evidence="3 4">
    <name type="scientific">Candida glabrata</name>
    <name type="common">Yeast</name>
    <name type="synonym">Torulopsis glabrata</name>
    <dbReference type="NCBI Taxonomy" id="5478"/>
    <lineage>
        <taxon>Eukaryota</taxon>
        <taxon>Fungi</taxon>
        <taxon>Dikarya</taxon>
        <taxon>Ascomycota</taxon>
        <taxon>Saccharomycotina</taxon>
        <taxon>Saccharomycetes</taxon>
        <taxon>Saccharomycetales</taxon>
        <taxon>Saccharomycetaceae</taxon>
        <taxon>Nakaseomyces</taxon>
    </lineage>
</organism>
<evidence type="ECO:0000313" key="4">
    <source>
        <dbReference type="Proteomes" id="UP000054886"/>
    </source>
</evidence>
<dbReference type="GO" id="GO:0005737">
    <property type="term" value="C:cytoplasm"/>
    <property type="evidence" value="ECO:0007669"/>
    <property type="project" value="EnsemblFungi"/>
</dbReference>
<dbReference type="GO" id="GO:0005634">
    <property type="term" value="C:nucleus"/>
    <property type="evidence" value="ECO:0007669"/>
    <property type="project" value="EnsemblFungi"/>
</dbReference>
<dbReference type="GO" id="GO:0016242">
    <property type="term" value="P:negative regulation of macroautophagy"/>
    <property type="evidence" value="ECO:0007669"/>
    <property type="project" value="EnsemblFungi"/>
</dbReference>
<feature type="region of interest" description="Disordered" evidence="1">
    <location>
        <begin position="52"/>
        <end position="84"/>
    </location>
</feature>
<gene>
    <name evidence="3" type="ORF">AO440_004866</name>
    <name evidence="2" type="ORF">AO440_005024</name>
</gene>
<sequence>MTPSTPPRSRQRRHDSGSLEMHGYGDSVMGTPQRSQLLAPVTPSTVQKFKSVPALQPQKTTFNGLKSPERSPFPLQGRRGSVKRTFGDDAGAGCDSGCDSLLGDASGKYKSITKTLFAEETEPLFPPETSTSPSRSSSPLQLPKLQLSHIRDAENDEQIRKMAKQVPGTPSDKVITFEMAQDWNNVSSKDGTTNSDTEDDLLVTKKPLKNPFASDDVIDETERRRRHNQLLKENPELESTISYVNKNGEVVKQRHLSLEDQIRYKPRALFTKEIEELKRDKK</sequence>
<name>A0A0W0CTJ1_CANGB</name>
<dbReference type="VEuPathDB" id="FungiDB:GVI51_L13167"/>
<dbReference type="VEuPathDB" id="FungiDB:B1J91_L13222g"/>
<dbReference type="GO" id="GO:1905761">
    <property type="term" value="F:SCF ubiquitin ligase complex binding"/>
    <property type="evidence" value="ECO:0007669"/>
    <property type="project" value="EnsemblFungi"/>
</dbReference>
<proteinExistence type="predicted"/>
<feature type="region of interest" description="Disordered" evidence="1">
    <location>
        <begin position="121"/>
        <end position="141"/>
    </location>
</feature>
<feature type="compositionally biased region" description="Low complexity" evidence="1">
    <location>
        <begin position="127"/>
        <end position="141"/>
    </location>
</feature>
<dbReference type="GO" id="GO:0000082">
    <property type="term" value="P:G1/S transition of mitotic cell cycle"/>
    <property type="evidence" value="ECO:0007669"/>
    <property type="project" value="EnsemblFungi"/>
</dbReference>